<reference evidence="8" key="1">
    <citation type="submission" date="2012-12" db="EMBL/GenBank/DDBJ databases">
        <authorList>
            <person name="Hellsten U."/>
            <person name="Grimwood J."/>
            <person name="Chapman J.A."/>
            <person name="Shapiro H."/>
            <person name="Aerts A."/>
            <person name="Otillar R.P."/>
            <person name="Terry A.Y."/>
            <person name="Boore J.L."/>
            <person name="Simakov O."/>
            <person name="Marletaz F."/>
            <person name="Cho S.-J."/>
            <person name="Edsinger-Gonzales E."/>
            <person name="Havlak P."/>
            <person name="Kuo D.-H."/>
            <person name="Larsson T."/>
            <person name="Lv J."/>
            <person name="Arendt D."/>
            <person name="Savage R."/>
            <person name="Osoegawa K."/>
            <person name="de Jong P."/>
            <person name="Lindberg D.R."/>
            <person name="Seaver E.C."/>
            <person name="Weisblat D.A."/>
            <person name="Putnam N.H."/>
            <person name="Grigoriev I.V."/>
            <person name="Rokhsar D.S."/>
        </authorList>
    </citation>
    <scope>NUCLEOTIDE SEQUENCE</scope>
</reference>
<feature type="domain" description="AMP-dependent synthetase/ligase" evidence="5">
    <location>
        <begin position="65"/>
        <end position="507"/>
    </location>
</feature>
<sequence length="705" mass="79748">MMNMGTDIQGPDKILPTENIFTWKRDCVKLRHFVYNNNNNNNNNNLDNGCDDDAFAPSVSIVTKFRQEAEKYAETIAMVDRGDGSPPHVVTYRDYHHQVIHVAKIFIKLGLEVEHSLGIIGFNSPQWFISHLASIHAGGFSAGIYATNSRAACKFICQDSRCDVVVVEDDNQLRKFINDDGKLSWGIKAIIQYRGKPSVTHPNIYSWNDIMTMKTSDDDDVELGRRINNLAVNKCAVLIYTSGTTGEPKGAMLSHDNILWTAQRMIRHVRHMIHWDASRDTTNDVMVSYLPLSHVAGMMLDLYWPMLCGGGTTYFARPDALKGSLLKTVKETRPTFFFGVPRVWEKMREKMMAQLSANTNPIKNWILNWARDVGMEANSRKPKPLLFGLAKLLVFDKIRVELGLDRSRIFYTGGAPSKKEVLDFFLGFNIPIMELYGLSESSGPHTVNLPDEPNFDSQGKVVPGFLCKFLKVDDDNNHYNHDESKDDDGDDYGEICMNGRQIFMGYLDKEVLTRQAFTEDGWLRSGDLGRMDRDGYLYVTGRLKELLVTDGGENIAPLPIESRVHQRLPCLSNCMLVGDKRKFLSMLITFKTNIDTTTGEPSDTLADDVITWCRSFHSQARTVQDLIATPNTSDVMRAIQHVIDDVNMEATSNAHKIQKWLILPKDFSLGGGELGPTLKLRRKVVTTKYEKLINDLYDVHVVNKL</sequence>
<keyword evidence="2" id="KW-0276">Fatty acid metabolism</keyword>
<dbReference type="OMA" id="AINECCH"/>
<dbReference type="PANTHER" id="PTHR43272:SF32">
    <property type="entry name" value="AMP-DEPENDENT SYNTHETASE_LIGASE DOMAIN-CONTAINING PROTEIN"/>
    <property type="match status" value="1"/>
</dbReference>
<evidence type="ECO:0000256" key="2">
    <source>
        <dbReference type="ARBA" id="ARBA00022832"/>
    </source>
</evidence>
<evidence type="ECO:0000256" key="1">
    <source>
        <dbReference type="ARBA" id="ARBA00022598"/>
    </source>
</evidence>
<reference evidence="7" key="3">
    <citation type="submission" date="2015-06" db="UniProtKB">
        <authorList>
            <consortium name="EnsemblMetazoa"/>
        </authorList>
    </citation>
    <scope>IDENTIFICATION</scope>
</reference>
<keyword evidence="8" id="KW-1185">Reference proteome</keyword>
<organism evidence="7 8">
    <name type="scientific">Helobdella robusta</name>
    <name type="common">Californian leech</name>
    <dbReference type="NCBI Taxonomy" id="6412"/>
    <lineage>
        <taxon>Eukaryota</taxon>
        <taxon>Metazoa</taxon>
        <taxon>Spiralia</taxon>
        <taxon>Lophotrochozoa</taxon>
        <taxon>Annelida</taxon>
        <taxon>Clitellata</taxon>
        <taxon>Hirudinea</taxon>
        <taxon>Rhynchobdellida</taxon>
        <taxon>Glossiphoniidae</taxon>
        <taxon>Helobdella</taxon>
    </lineage>
</organism>
<dbReference type="Proteomes" id="UP000015101">
    <property type="component" value="Unassembled WGS sequence"/>
</dbReference>
<dbReference type="Gene3D" id="3.40.50.12780">
    <property type="entry name" value="N-terminal domain of ligase-like"/>
    <property type="match status" value="1"/>
</dbReference>
<dbReference type="Pfam" id="PF00501">
    <property type="entry name" value="AMP-binding"/>
    <property type="match status" value="1"/>
</dbReference>
<evidence type="ECO:0000259" key="5">
    <source>
        <dbReference type="Pfam" id="PF00501"/>
    </source>
</evidence>
<dbReference type="GO" id="GO:0016020">
    <property type="term" value="C:membrane"/>
    <property type="evidence" value="ECO:0000318"/>
    <property type="project" value="GO_Central"/>
</dbReference>
<protein>
    <recommendedName>
        <fullName evidence="4">long-chain-fatty-acid--CoA ligase</fullName>
        <ecNumber evidence="4">6.2.1.3</ecNumber>
    </recommendedName>
</protein>
<dbReference type="Pfam" id="PF23562">
    <property type="entry name" value="AMP-binding_C_3"/>
    <property type="match status" value="1"/>
</dbReference>
<dbReference type="GO" id="GO:0004467">
    <property type="term" value="F:long-chain fatty acid-CoA ligase activity"/>
    <property type="evidence" value="ECO:0000318"/>
    <property type="project" value="GO_Central"/>
</dbReference>
<dbReference type="PANTHER" id="PTHR43272">
    <property type="entry name" value="LONG-CHAIN-FATTY-ACID--COA LIGASE"/>
    <property type="match status" value="1"/>
</dbReference>
<evidence type="ECO:0000256" key="4">
    <source>
        <dbReference type="ARBA" id="ARBA00026121"/>
    </source>
</evidence>
<dbReference type="HOGENOM" id="CLU_000022_45_5_1"/>
<dbReference type="SUPFAM" id="SSF56801">
    <property type="entry name" value="Acetyl-CoA synthetase-like"/>
    <property type="match status" value="1"/>
</dbReference>
<accession>T1FNT4</accession>
<keyword evidence="3" id="KW-0443">Lipid metabolism</keyword>
<dbReference type="STRING" id="6412.T1FNT4"/>
<proteinExistence type="predicted"/>
<dbReference type="InParanoid" id="T1FNT4"/>
<dbReference type="OrthoDB" id="3633556at2759"/>
<dbReference type="InterPro" id="IPR042099">
    <property type="entry name" value="ANL_N_sf"/>
</dbReference>
<evidence type="ECO:0000256" key="3">
    <source>
        <dbReference type="ARBA" id="ARBA00023098"/>
    </source>
</evidence>
<dbReference type="PROSITE" id="PS00455">
    <property type="entry name" value="AMP_BINDING"/>
    <property type="match status" value="1"/>
</dbReference>
<keyword evidence="1" id="KW-0436">Ligase</keyword>
<dbReference type="AlphaFoldDB" id="T1FNT4"/>
<dbReference type="eggNOG" id="KOG1256">
    <property type="taxonomic scope" value="Eukaryota"/>
</dbReference>
<dbReference type="EMBL" id="KB097744">
    <property type="protein sequence ID" value="ESN90834.1"/>
    <property type="molecule type" value="Genomic_DNA"/>
</dbReference>
<dbReference type="EMBL" id="AMQM01008245">
    <property type="status" value="NOT_ANNOTATED_CDS"/>
    <property type="molecule type" value="Genomic_DNA"/>
</dbReference>
<dbReference type="InterPro" id="IPR000873">
    <property type="entry name" value="AMP-dep_synth/lig_dom"/>
</dbReference>
<dbReference type="KEGG" id="hro:HELRODRAFT_186206"/>
<evidence type="ECO:0000313" key="8">
    <source>
        <dbReference type="Proteomes" id="UP000015101"/>
    </source>
</evidence>
<dbReference type="GeneID" id="20210481"/>
<evidence type="ECO:0000313" key="7">
    <source>
        <dbReference type="EnsemblMetazoa" id="HelroP186206"/>
    </source>
</evidence>
<name>T1FNT4_HELRO</name>
<reference evidence="6 8" key="2">
    <citation type="journal article" date="2013" name="Nature">
        <title>Insights into bilaterian evolution from three spiralian genomes.</title>
        <authorList>
            <person name="Simakov O."/>
            <person name="Marletaz F."/>
            <person name="Cho S.J."/>
            <person name="Edsinger-Gonzales E."/>
            <person name="Havlak P."/>
            <person name="Hellsten U."/>
            <person name="Kuo D.H."/>
            <person name="Larsson T."/>
            <person name="Lv J."/>
            <person name="Arendt D."/>
            <person name="Savage R."/>
            <person name="Osoegawa K."/>
            <person name="de Jong P."/>
            <person name="Grimwood J."/>
            <person name="Chapman J.A."/>
            <person name="Shapiro H."/>
            <person name="Aerts A."/>
            <person name="Otillar R.P."/>
            <person name="Terry A.Y."/>
            <person name="Boore J.L."/>
            <person name="Grigoriev I.V."/>
            <person name="Lindberg D.R."/>
            <person name="Seaver E.C."/>
            <person name="Weisblat D.A."/>
            <person name="Putnam N.H."/>
            <person name="Rokhsar D.S."/>
        </authorList>
    </citation>
    <scope>NUCLEOTIDE SEQUENCE</scope>
</reference>
<dbReference type="InterPro" id="IPR020845">
    <property type="entry name" value="AMP-binding_CS"/>
</dbReference>
<dbReference type="RefSeq" id="XP_009031041.1">
    <property type="nucleotide sequence ID" value="XM_009032793.1"/>
</dbReference>
<dbReference type="EC" id="6.2.1.3" evidence="4"/>
<dbReference type="CTD" id="20210481"/>
<dbReference type="GO" id="GO:0005783">
    <property type="term" value="C:endoplasmic reticulum"/>
    <property type="evidence" value="ECO:0000318"/>
    <property type="project" value="GO_Central"/>
</dbReference>
<gene>
    <name evidence="7" type="primary">20210481</name>
    <name evidence="6" type="ORF">HELRODRAFT_186206</name>
</gene>
<evidence type="ECO:0000313" key="6">
    <source>
        <dbReference type="EMBL" id="ESN90834.1"/>
    </source>
</evidence>
<dbReference type="EnsemblMetazoa" id="HelroT186206">
    <property type="protein sequence ID" value="HelroP186206"/>
    <property type="gene ID" value="HelroG186206"/>
</dbReference>